<dbReference type="EMBL" id="NAJL01000019">
    <property type="protein sequence ID" value="TKA28126.1"/>
    <property type="molecule type" value="Genomic_DNA"/>
</dbReference>
<keyword evidence="3" id="KW-1185">Reference proteome</keyword>
<organism evidence="2 3">
    <name type="scientific">Salinomyces thailandicus</name>
    <dbReference type="NCBI Taxonomy" id="706561"/>
    <lineage>
        <taxon>Eukaryota</taxon>
        <taxon>Fungi</taxon>
        <taxon>Dikarya</taxon>
        <taxon>Ascomycota</taxon>
        <taxon>Pezizomycotina</taxon>
        <taxon>Dothideomycetes</taxon>
        <taxon>Dothideomycetidae</taxon>
        <taxon>Mycosphaerellales</taxon>
        <taxon>Teratosphaeriaceae</taxon>
        <taxon>Salinomyces</taxon>
    </lineage>
</organism>
<dbReference type="PANTHER" id="PTHR31668">
    <property type="entry name" value="GLUCOSE TRANSPORT TRANSCRIPTION REGULATOR RGT1-RELATED-RELATED"/>
    <property type="match status" value="1"/>
</dbReference>
<evidence type="ECO:0000256" key="1">
    <source>
        <dbReference type="ARBA" id="ARBA00023242"/>
    </source>
</evidence>
<accession>A0A4U0U184</accession>
<evidence type="ECO:0008006" key="4">
    <source>
        <dbReference type="Google" id="ProtNLM"/>
    </source>
</evidence>
<evidence type="ECO:0000313" key="3">
    <source>
        <dbReference type="Proteomes" id="UP000308549"/>
    </source>
</evidence>
<evidence type="ECO:0000313" key="2">
    <source>
        <dbReference type="EMBL" id="TKA28126.1"/>
    </source>
</evidence>
<dbReference type="AlphaFoldDB" id="A0A4U0U184"/>
<name>A0A4U0U184_9PEZI</name>
<proteinExistence type="predicted"/>
<dbReference type="CDD" id="cd12148">
    <property type="entry name" value="fungal_TF_MHR"/>
    <property type="match status" value="1"/>
</dbReference>
<gene>
    <name evidence="2" type="ORF">B0A50_04097</name>
</gene>
<reference evidence="2 3" key="1">
    <citation type="submission" date="2017-03" db="EMBL/GenBank/DDBJ databases">
        <title>Genomes of endolithic fungi from Antarctica.</title>
        <authorList>
            <person name="Coleine C."/>
            <person name="Masonjones S."/>
            <person name="Stajich J.E."/>
        </authorList>
    </citation>
    <scope>NUCLEOTIDE SEQUENCE [LARGE SCALE GENOMIC DNA]</scope>
    <source>
        <strain evidence="2 3">CCFEE 6315</strain>
    </source>
</reference>
<protein>
    <recommendedName>
        <fullName evidence="4">Transcription factor domain-containing protein</fullName>
    </recommendedName>
</protein>
<dbReference type="InterPro" id="IPR050797">
    <property type="entry name" value="Carb_Metab_Trans_Reg"/>
</dbReference>
<dbReference type="Proteomes" id="UP000308549">
    <property type="component" value="Unassembled WGS sequence"/>
</dbReference>
<dbReference type="OrthoDB" id="2740448at2759"/>
<dbReference type="PANTHER" id="PTHR31668:SF24">
    <property type="entry name" value="TRANSCRIPTION FACTOR, PUTATIVE-RELATED"/>
    <property type="match status" value="1"/>
</dbReference>
<keyword evidence="1" id="KW-0539">Nucleus</keyword>
<comment type="caution">
    <text evidence="2">The sequence shown here is derived from an EMBL/GenBank/DDBJ whole genome shotgun (WGS) entry which is preliminary data.</text>
</comment>
<sequence length="367" mass="41515">MASVYYTHPIVSEEEVRQCIESMGADDIAKAFAHAFAAATIHYTSAIVARQEGTYSHIRYLINTAATTLGPTMPGQQASVIVIMTYDFLATCSMGLQDSKTAFLYLRHAISLAETLRLSDDVSLLDARLTESLRQQRLYWLLYVHERYQSISEYRNSILRPLPRIPQYDNAVPAGIHVGFVRLVKLFMLLDDVFIDNWLSSRRDGKISPDWVISKCEDFYHDEEDCDSESQLLTVEQQADLTITRHWLLTLVWRMAMTNGLLGHFESETCLSLLFPVRICDRLRQAVTKVPHEAIEIHGAGIVQKLFELTDTMADVVLHVPPASMGDSAMRIDSLLFLLRLVFALPHLDVTRKGILGAKLDRLQSVT</sequence>